<accession>A0A8X7VBQ6</accession>
<dbReference type="InterPro" id="IPR056924">
    <property type="entry name" value="SH3_Tf2-1"/>
</dbReference>
<evidence type="ECO:0000259" key="1">
    <source>
        <dbReference type="Pfam" id="PF24626"/>
    </source>
</evidence>
<comment type="caution">
    <text evidence="2">The sequence shown here is derived from an EMBL/GenBank/DDBJ whole genome shotgun (WGS) entry which is preliminary data.</text>
</comment>
<dbReference type="Pfam" id="PF24626">
    <property type="entry name" value="SH3_Tf2-1"/>
    <property type="match status" value="1"/>
</dbReference>
<proteinExistence type="predicted"/>
<gene>
    <name evidence="2" type="ORF">Bca52824_028151</name>
</gene>
<keyword evidence="3" id="KW-1185">Reference proteome</keyword>
<sequence>MPRSPLELATLPDKTRHHGEAVDFVNDLQHLHQQAQRNLELSAAKYKSDADKKRREIGPVEVLKCINPNSYRVQLPSHLRRSNVFNVKHLSPFHGDNLPPDSWTNLSPPAGT</sequence>
<name>A0A8X7VBQ6_BRACI</name>
<dbReference type="Proteomes" id="UP000886595">
    <property type="component" value="Unassembled WGS sequence"/>
</dbReference>
<reference evidence="2 3" key="1">
    <citation type="submission" date="2020-02" db="EMBL/GenBank/DDBJ databases">
        <authorList>
            <person name="Ma Q."/>
            <person name="Huang Y."/>
            <person name="Song X."/>
            <person name="Pei D."/>
        </authorList>
    </citation>
    <scope>NUCLEOTIDE SEQUENCE [LARGE SCALE GENOMIC DNA]</scope>
    <source>
        <strain evidence="2">Sxm20200214</strain>
        <tissue evidence="2">Leaf</tissue>
    </source>
</reference>
<dbReference type="EMBL" id="JAAMPC010000006">
    <property type="protein sequence ID" value="KAG2308403.1"/>
    <property type="molecule type" value="Genomic_DNA"/>
</dbReference>
<dbReference type="OrthoDB" id="1721574at2759"/>
<protein>
    <recommendedName>
        <fullName evidence="1">Tf2-1-like SH3-like domain-containing protein</fullName>
    </recommendedName>
</protein>
<feature type="domain" description="Tf2-1-like SH3-like" evidence="1">
    <location>
        <begin position="54"/>
        <end position="94"/>
    </location>
</feature>
<evidence type="ECO:0000313" key="2">
    <source>
        <dbReference type="EMBL" id="KAG2308403.1"/>
    </source>
</evidence>
<organism evidence="2 3">
    <name type="scientific">Brassica carinata</name>
    <name type="common">Ethiopian mustard</name>
    <name type="synonym">Abyssinian cabbage</name>
    <dbReference type="NCBI Taxonomy" id="52824"/>
    <lineage>
        <taxon>Eukaryota</taxon>
        <taxon>Viridiplantae</taxon>
        <taxon>Streptophyta</taxon>
        <taxon>Embryophyta</taxon>
        <taxon>Tracheophyta</taxon>
        <taxon>Spermatophyta</taxon>
        <taxon>Magnoliopsida</taxon>
        <taxon>eudicotyledons</taxon>
        <taxon>Gunneridae</taxon>
        <taxon>Pentapetalae</taxon>
        <taxon>rosids</taxon>
        <taxon>malvids</taxon>
        <taxon>Brassicales</taxon>
        <taxon>Brassicaceae</taxon>
        <taxon>Brassiceae</taxon>
        <taxon>Brassica</taxon>
    </lineage>
</organism>
<dbReference type="AlphaFoldDB" id="A0A8X7VBQ6"/>
<evidence type="ECO:0000313" key="3">
    <source>
        <dbReference type="Proteomes" id="UP000886595"/>
    </source>
</evidence>